<dbReference type="Proteomes" id="UP000315995">
    <property type="component" value="Chromosome"/>
</dbReference>
<name>A0A4Y6PU44_PERCE</name>
<dbReference type="PANTHER" id="PTHR11014:SF63">
    <property type="entry name" value="METALLOPEPTIDASE, PUTATIVE (AFU_ORTHOLOGUE AFUA_6G09600)-RELATED"/>
    <property type="match status" value="1"/>
</dbReference>
<dbReference type="AlphaFoldDB" id="A0A4Y6PU44"/>
<feature type="binding site" evidence="2">
    <location>
        <position position="144"/>
    </location>
    <ligand>
        <name>Mn(2+)</name>
        <dbReference type="ChEBI" id="CHEBI:29035"/>
        <label>2</label>
    </ligand>
</feature>
<organism evidence="4 5">
    <name type="scientific">Persicimonas caeni</name>
    <dbReference type="NCBI Taxonomy" id="2292766"/>
    <lineage>
        <taxon>Bacteria</taxon>
        <taxon>Deltaproteobacteria</taxon>
        <taxon>Bradymonadales</taxon>
        <taxon>Bradymonadaceae</taxon>
        <taxon>Persicimonas</taxon>
    </lineage>
</organism>
<dbReference type="PANTHER" id="PTHR11014">
    <property type="entry name" value="PEPTIDASE M20 FAMILY MEMBER"/>
    <property type="match status" value="1"/>
</dbReference>
<feature type="binding site" evidence="2">
    <location>
        <position position="110"/>
    </location>
    <ligand>
        <name>Mn(2+)</name>
        <dbReference type="ChEBI" id="CHEBI:29035"/>
        <label>2</label>
    </ligand>
</feature>
<evidence type="ECO:0000313" key="5">
    <source>
        <dbReference type="Proteomes" id="UP000315995"/>
    </source>
</evidence>
<dbReference type="Gene3D" id="3.40.630.10">
    <property type="entry name" value="Zn peptidases"/>
    <property type="match status" value="1"/>
</dbReference>
<feature type="binding site" evidence="2">
    <location>
        <position position="175"/>
    </location>
    <ligand>
        <name>Mn(2+)</name>
        <dbReference type="ChEBI" id="CHEBI:29035"/>
        <label>2</label>
    </ligand>
</feature>
<dbReference type="InterPro" id="IPR017439">
    <property type="entry name" value="Amidohydrolase"/>
</dbReference>
<evidence type="ECO:0000259" key="3">
    <source>
        <dbReference type="Pfam" id="PF07687"/>
    </source>
</evidence>
<dbReference type="Gene3D" id="3.30.70.360">
    <property type="match status" value="1"/>
</dbReference>
<accession>A0A5B8Y5Q4</accession>
<feature type="binding site" evidence="2">
    <location>
        <position position="374"/>
    </location>
    <ligand>
        <name>Mn(2+)</name>
        <dbReference type="ChEBI" id="CHEBI:29035"/>
        <label>2</label>
    </ligand>
</feature>
<evidence type="ECO:0000256" key="2">
    <source>
        <dbReference type="PIRSR" id="PIRSR005962-1"/>
    </source>
</evidence>
<dbReference type="FunFam" id="3.30.70.360:FF:000001">
    <property type="entry name" value="N-acetyldiaminopimelate deacetylase"/>
    <property type="match status" value="1"/>
</dbReference>
<feature type="domain" description="Peptidase M20 dimerisation" evidence="3">
    <location>
        <begin position="198"/>
        <end position="292"/>
    </location>
</feature>
<dbReference type="SUPFAM" id="SSF53187">
    <property type="entry name" value="Zn-dependent exopeptidases"/>
    <property type="match status" value="1"/>
</dbReference>
<dbReference type="EMBL" id="CP041186">
    <property type="protein sequence ID" value="QDG51763.1"/>
    <property type="molecule type" value="Genomic_DNA"/>
</dbReference>
<comment type="cofactor">
    <cofactor evidence="2">
        <name>Mn(2+)</name>
        <dbReference type="ChEBI" id="CHEBI:29035"/>
    </cofactor>
    <text evidence="2">The Mn(2+) ion enhances activity.</text>
</comment>
<dbReference type="GO" id="GO:0050118">
    <property type="term" value="F:N-acetyldiaminopimelate deacetylase activity"/>
    <property type="evidence" value="ECO:0007669"/>
    <property type="project" value="UniProtKB-ARBA"/>
</dbReference>
<accession>A0A4Y6PU44</accession>
<dbReference type="GO" id="GO:0019877">
    <property type="term" value="P:diaminopimelate biosynthetic process"/>
    <property type="evidence" value="ECO:0007669"/>
    <property type="project" value="UniProtKB-ARBA"/>
</dbReference>
<keyword evidence="1 4" id="KW-0378">Hydrolase</keyword>
<dbReference type="OrthoDB" id="9777385at2"/>
<gene>
    <name evidence="4" type="ORF">FIV42_13700</name>
</gene>
<proteinExistence type="predicted"/>
<keyword evidence="2" id="KW-0479">Metal-binding</keyword>
<dbReference type="SUPFAM" id="SSF55031">
    <property type="entry name" value="Bacterial exopeptidase dimerisation domain"/>
    <property type="match status" value="1"/>
</dbReference>
<dbReference type="GO" id="GO:0046872">
    <property type="term" value="F:metal ion binding"/>
    <property type="evidence" value="ECO:0007669"/>
    <property type="project" value="UniProtKB-KW"/>
</dbReference>
<keyword evidence="5" id="KW-1185">Reference proteome</keyword>
<feature type="binding site" evidence="2">
    <location>
        <position position="108"/>
    </location>
    <ligand>
        <name>Mn(2+)</name>
        <dbReference type="ChEBI" id="CHEBI:29035"/>
        <label>2</label>
    </ligand>
</feature>
<dbReference type="InterPro" id="IPR011650">
    <property type="entry name" value="Peptidase_M20_dimer"/>
</dbReference>
<dbReference type="Pfam" id="PF01546">
    <property type="entry name" value="Peptidase_M20"/>
    <property type="match status" value="1"/>
</dbReference>
<dbReference type="InterPro" id="IPR036264">
    <property type="entry name" value="Bact_exopeptidase_dim_dom"/>
</dbReference>
<dbReference type="Pfam" id="PF07687">
    <property type="entry name" value="M20_dimer"/>
    <property type="match status" value="1"/>
</dbReference>
<dbReference type="PIRSF" id="PIRSF005962">
    <property type="entry name" value="Pept_M20D_amidohydro"/>
    <property type="match status" value="1"/>
</dbReference>
<dbReference type="RefSeq" id="WP_141198243.1">
    <property type="nucleotide sequence ID" value="NZ_CP041186.1"/>
</dbReference>
<sequence length="406" mass="44262">MTGISSEFPETTLDDKTLGQLIERRRHLHAHPELSNEEEQTARYIEEQLAKIGITDVKRIADTGVVAVVEGAHDGPTLGWRGDIDALPIQEINEVSYRSQNDGVMHACGHDVHTTVTLGLAEQMHARRDELHGRVKFIFQPAEEASPVDEPVGAEKMAQAGVLEAPKVDAVFAAHCMPTLEVGKIGYTGGGVWAGSDLVEIEVRGKKAHGAYPHEGVDAVLVASHLVTALQSVVSRRVDARQACVVTIGKIEAGNSYNILAEDAKLTGILRSLSTEVSAQAKEEIGRLARNICEGFGASCEVKFTAGARPVINDSRLEARAVRALEERFGTDEIVPHEPQLGAEDFAAFSRRIPGCYFFLGIRNEREGIVNALHTPNFDVDERCLGFGVERFAMMLLDVAKGWERE</sequence>
<dbReference type="NCBIfam" id="TIGR01891">
    <property type="entry name" value="amidohydrolases"/>
    <property type="match status" value="1"/>
</dbReference>
<reference evidence="4 5" key="1">
    <citation type="submission" date="2019-06" db="EMBL/GenBank/DDBJ databases">
        <title>Persicimonas caeni gen. nov., sp. nov., a predatory bacterium isolated from solar saltern.</title>
        <authorList>
            <person name="Wang S."/>
        </authorList>
    </citation>
    <scope>NUCLEOTIDE SEQUENCE [LARGE SCALE GENOMIC DNA]</scope>
    <source>
        <strain evidence="4 5">YN101</strain>
    </source>
</reference>
<evidence type="ECO:0000256" key="1">
    <source>
        <dbReference type="ARBA" id="ARBA00022801"/>
    </source>
</evidence>
<keyword evidence="2" id="KW-0464">Manganese</keyword>
<evidence type="ECO:0000313" key="4">
    <source>
        <dbReference type="EMBL" id="QDG51763.1"/>
    </source>
</evidence>
<protein>
    <submittedName>
        <fullName evidence="4">Amidohydrolase</fullName>
    </submittedName>
</protein>
<dbReference type="InterPro" id="IPR002933">
    <property type="entry name" value="Peptidase_M20"/>
</dbReference>